<feature type="transmembrane region" description="Helical" evidence="2">
    <location>
        <begin position="73"/>
        <end position="98"/>
    </location>
</feature>
<protein>
    <recommendedName>
        <fullName evidence="5">Transmembrane protein</fullName>
    </recommendedName>
</protein>
<feature type="region of interest" description="Disordered" evidence="1">
    <location>
        <begin position="212"/>
        <end position="276"/>
    </location>
</feature>
<evidence type="ECO:0000256" key="1">
    <source>
        <dbReference type="SAM" id="MobiDB-lite"/>
    </source>
</evidence>
<dbReference type="OrthoDB" id="10320860at2759"/>
<feature type="transmembrane region" description="Helical" evidence="2">
    <location>
        <begin position="40"/>
        <end position="61"/>
    </location>
</feature>
<proteinExistence type="predicted"/>
<gene>
    <name evidence="3" type="ORF">Anas_04050</name>
</gene>
<evidence type="ECO:0008006" key="5">
    <source>
        <dbReference type="Google" id="ProtNLM"/>
    </source>
</evidence>
<evidence type="ECO:0000256" key="2">
    <source>
        <dbReference type="SAM" id="Phobius"/>
    </source>
</evidence>
<dbReference type="AlphaFoldDB" id="A0A5N5TLE1"/>
<sequence length="276" mass="31317">MDLQGTKRNLKIGYDTLKVFQLTLQLVCCTVALIRSSQDQVYFCIFIPNGMLLLLNSILFGKQCLNPIRSKETEAFILTTYLVAFVPMIVGTSSYYAFDDFNQTNVTEHLSKDIETSYESSSLESDHNNTDPLSATTTDWFAFKEFIDPSGPFTGYKLDKVVGYPGVYGILFTGFLTIIEIIIFYITRKLHKVQLEIDREIASDDPITGCEWVPPAPTVMQPRLQNRPRSTSRDKSRQVEEPSVLEEEPPLLEEEEKIATGAESGQKLSWKKYGQH</sequence>
<reference evidence="3 4" key="1">
    <citation type="journal article" date="2019" name="PLoS Biol.">
        <title>Sex chromosomes control vertical transmission of feminizing Wolbachia symbionts in an isopod.</title>
        <authorList>
            <person name="Becking T."/>
            <person name="Chebbi M.A."/>
            <person name="Giraud I."/>
            <person name="Moumen B."/>
            <person name="Laverre T."/>
            <person name="Caubet Y."/>
            <person name="Peccoud J."/>
            <person name="Gilbert C."/>
            <person name="Cordaux R."/>
        </authorList>
    </citation>
    <scope>NUCLEOTIDE SEQUENCE [LARGE SCALE GENOMIC DNA]</scope>
    <source>
        <strain evidence="3">ANa2</strain>
        <tissue evidence="3">Whole body excluding digestive tract and cuticle</tissue>
    </source>
</reference>
<name>A0A5N5TLE1_9CRUS</name>
<organism evidence="3 4">
    <name type="scientific">Armadillidium nasatum</name>
    <dbReference type="NCBI Taxonomy" id="96803"/>
    <lineage>
        <taxon>Eukaryota</taxon>
        <taxon>Metazoa</taxon>
        <taxon>Ecdysozoa</taxon>
        <taxon>Arthropoda</taxon>
        <taxon>Crustacea</taxon>
        <taxon>Multicrustacea</taxon>
        <taxon>Malacostraca</taxon>
        <taxon>Eumalacostraca</taxon>
        <taxon>Peracarida</taxon>
        <taxon>Isopoda</taxon>
        <taxon>Oniscidea</taxon>
        <taxon>Crinocheta</taxon>
        <taxon>Armadillidiidae</taxon>
        <taxon>Armadillidium</taxon>
    </lineage>
</organism>
<keyword evidence="2" id="KW-1133">Transmembrane helix</keyword>
<evidence type="ECO:0000313" key="3">
    <source>
        <dbReference type="EMBL" id="KAB7506966.1"/>
    </source>
</evidence>
<dbReference type="Proteomes" id="UP000326759">
    <property type="component" value="Unassembled WGS sequence"/>
</dbReference>
<keyword evidence="2" id="KW-0812">Transmembrane</keyword>
<feature type="transmembrane region" description="Helical" evidence="2">
    <location>
        <begin position="166"/>
        <end position="186"/>
    </location>
</feature>
<keyword evidence="4" id="KW-1185">Reference proteome</keyword>
<accession>A0A5N5TLE1</accession>
<evidence type="ECO:0000313" key="4">
    <source>
        <dbReference type="Proteomes" id="UP000326759"/>
    </source>
</evidence>
<keyword evidence="2" id="KW-0472">Membrane</keyword>
<feature type="compositionally biased region" description="Basic and acidic residues" evidence="1">
    <location>
        <begin position="231"/>
        <end position="240"/>
    </location>
</feature>
<dbReference type="EMBL" id="SEYY01000570">
    <property type="protein sequence ID" value="KAB7506966.1"/>
    <property type="molecule type" value="Genomic_DNA"/>
</dbReference>
<feature type="compositionally biased region" description="Acidic residues" evidence="1">
    <location>
        <begin position="243"/>
        <end position="256"/>
    </location>
</feature>
<comment type="caution">
    <text evidence="3">The sequence shown here is derived from an EMBL/GenBank/DDBJ whole genome shotgun (WGS) entry which is preliminary data.</text>
</comment>